<keyword evidence="2" id="KW-0808">Transferase</keyword>
<sequence>MQSRERALMALRHQEPDRVPFDLWGTVTTGIHRIAYRNLLDYLGKTHYEVTVGEVHQQLAAVHEDILQLLKVDFRPVFSKPPRGWQLEFQEDSQYIRFKDQWGIGYRMPRDGGLYFDLETHPFAGFTTPDEVINYKIPDPADPSRLEGVEEEARRLAETTGAALCLAGVSAGFLEMAYWLRGYENFFVDLACDPKMANAILDKTVQIKIKYWEAALSKLGHLVDVVVEADDFASQFGMIISPDTYRRYIKPRQKELFGTIKKYSNAYICFHSCGAVYEIIPDLIEAGIDALNPVQVSAKNMDTNRLKKEFGDVLTFWGGGVDTQQVLNHGTPQQVKDEVKRRIDDLAPGGGFVFTPVHNVQPDVPPENYMAMWEAWEEYGKYR</sequence>
<dbReference type="SUPFAM" id="SSF51726">
    <property type="entry name" value="UROD/MetE-like"/>
    <property type="match status" value="1"/>
</dbReference>
<dbReference type="Pfam" id="PF01208">
    <property type="entry name" value="URO-D"/>
    <property type="match status" value="1"/>
</dbReference>
<proteinExistence type="predicted"/>
<reference evidence="2 3" key="1">
    <citation type="submission" date="2018-03" db="EMBL/GenBank/DDBJ databases">
        <title>Genome sequence of Moorella stamsii DSM 26217.</title>
        <authorList>
            <person name="Poehlein A."/>
            <person name="Daniel R."/>
        </authorList>
    </citation>
    <scope>NUCLEOTIDE SEQUENCE [LARGE SCALE GENOMIC DNA]</scope>
    <source>
        <strain evidence="3">DSM 26217</strain>
    </source>
</reference>
<dbReference type="InterPro" id="IPR038071">
    <property type="entry name" value="UROD/MetE-like_sf"/>
</dbReference>
<evidence type="ECO:0000259" key="1">
    <source>
        <dbReference type="Pfam" id="PF01208"/>
    </source>
</evidence>
<dbReference type="InterPro" id="IPR000257">
    <property type="entry name" value="Uroporphyrinogen_deCOase"/>
</dbReference>
<dbReference type="InterPro" id="IPR052024">
    <property type="entry name" value="Methanogen_methyltrans"/>
</dbReference>
<keyword evidence="2" id="KW-0489">Methyltransferase</keyword>
<protein>
    <submittedName>
        <fullName evidence="2">Methylcobalamin:coenzyme M methyltransferase</fullName>
    </submittedName>
</protein>
<dbReference type="RefSeq" id="WP_208974768.1">
    <property type="nucleotide sequence ID" value="NZ_PVXL01000035.1"/>
</dbReference>
<evidence type="ECO:0000313" key="3">
    <source>
        <dbReference type="Proteomes" id="UP000239430"/>
    </source>
</evidence>
<name>A0A9X7P6Q4_9FIRM</name>
<evidence type="ECO:0000313" key="2">
    <source>
        <dbReference type="EMBL" id="PRR73973.1"/>
    </source>
</evidence>
<dbReference type="GO" id="GO:0004853">
    <property type="term" value="F:uroporphyrinogen decarboxylase activity"/>
    <property type="evidence" value="ECO:0007669"/>
    <property type="project" value="InterPro"/>
</dbReference>
<accession>A0A9X7P6Q4</accession>
<organism evidence="2 3">
    <name type="scientific">Neomoorella stamsii</name>
    <dbReference type="NCBI Taxonomy" id="1266720"/>
    <lineage>
        <taxon>Bacteria</taxon>
        <taxon>Bacillati</taxon>
        <taxon>Bacillota</taxon>
        <taxon>Clostridia</taxon>
        <taxon>Neomoorellales</taxon>
        <taxon>Neomoorellaceae</taxon>
        <taxon>Neomoorella</taxon>
    </lineage>
</organism>
<dbReference type="GO" id="GO:0008168">
    <property type="term" value="F:methyltransferase activity"/>
    <property type="evidence" value="ECO:0007669"/>
    <property type="project" value="UniProtKB-KW"/>
</dbReference>
<dbReference type="PANTHER" id="PTHR47099:SF1">
    <property type="entry name" value="METHYLCOBAMIDE:COM METHYLTRANSFERASE MTBA"/>
    <property type="match status" value="1"/>
</dbReference>
<dbReference type="GO" id="GO:0006779">
    <property type="term" value="P:porphyrin-containing compound biosynthetic process"/>
    <property type="evidence" value="ECO:0007669"/>
    <property type="project" value="InterPro"/>
</dbReference>
<dbReference type="Proteomes" id="UP000239430">
    <property type="component" value="Unassembled WGS sequence"/>
</dbReference>
<comment type="caution">
    <text evidence="2">The sequence shown here is derived from an EMBL/GenBank/DDBJ whole genome shotgun (WGS) entry which is preliminary data.</text>
</comment>
<dbReference type="AlphaFoldDB" id="A0A9X7P6Q4"/>
<dbReference type="PANTHER" id="PTHR47099">
    <property type="entry name" value="METHYLCOBAMIDE:COM METHYLTRANSFERASE MTBA"/>
    <property type="match status" value="1"/>
</dbReference>
<gene>
    <name evidence="2" type="ORF">MOST_11870</name>
</gene>
<feature type="domain" description="Uroporphyrinogen decarboxylase (URO-D)" evidence="1">
    <location>
        <begin position="127"/>
        <end position="379"/>
    </location>
</feature>
<dbReference type="EMBL" id="PVXL01000035">
    <property type="protein sequence ID" value="PRR73973.1"/>
    <property type="molecule type" value="Genomic_DNA"/>
</dbReference>
<dbReference type="GO" id="GO:0032259">
    <property type="term" value="P:methylation"/>
    <property type="evidence" value="ECO:0007669"/>
    <property type="project" value="UniProtKB-KW"/>
</dbReference>
<dbReference type="Gene3D" id="3.20.20.210">
    <property type="match status" value="1"/>
</dbReference>
<keyword evidence="3" id="KW-1185">Reference proteome</keyword>